<dbReference type="AlphaFoldDB" id="A0A9Q0KFG9"/>
<sequence>MRQRRWLELLKDYDCDIQYHPGKLNIVVDALSRKAMTKSQGEVSTTAATCTSGMVFNYGNEKYVIDTKDESANQWFIHRFSNMFTALKIILDIVDEVKTAIKADPYLRTVQEDIENGRTNPEFTLDDEKTDGQSERTIQILEDMLRACVIDFKGSWDKKLPLIEFAYNNSYQATIHMSPYEALYGRKCRTPLFWNEVGERTIVGLEFMEETCRAVDIIKERVKIAQNCQKQYADTRRRDLEFAVGDKVFLKVSPMRGLKRFGEKAKLSPRYVGPYEILAKREKVAYQLALPPSLSSVNDVFHISLLKKYVKDPTHVLTVDLLELTDDLTFVVMPTEITSRKV</sequence>
<dbReference type="Pfam" id="PF24626">
    <property type="entry name" value="SH3_Tf2-1"/>
    <property type="match status" value="1"/>
</dbReference>
<protein>
    <recommendedName>
        <fullName evidence="1">Tf2-1-like SH3-like domain-containing protein</fullName>
    </recommendedName>
</protein>
<evidence type="ECO:0000313" key="3">
    <source>
        <dbReference type="Proteomes" id="UP001141806"/>
    </source>
</evidence>
<accession>A0A9Q0KFG9</accession>
<feature type="domain" description="Tf2-1-like SH3-like" evidence="1">
    <location>
        <begin position="245"/>
        <end position="310"/>
    </location>
</feature>
<dbReference type="Proteomes" id="UP001141806">
    <property type="component" value="Unassembled WGS sequence"/>
</dbReference>
<dbReference type="Gene3D" id="3.30.420.10">
    <property type="entry name" value="Ribonuclease H-like superfamily/Ribonuclease H"/>
    <property type="match status" value="1"/>
</dbReference>
<dbReference type="GO" id="GO:0003676">
    <property type="term" value="F:nucleic acid binding"/>
    <property type="evidence" value="ECO:0007669"/>
    <property type="project" value="InterPro"/>
</dbReference>
<gene>
    <name evidence="2" type="ORF">NE237_002777</name>
</gene>
<dbReference type="InterPro" id="IPR012337">
    <property type="entry name" value="RNaseH-like_sf"/>
</dbReference>
<dbReference type="InterPro" id="IPR036397">
    <property type="entry name" value="RNaseH_sf"/>
</dbReference>
<comment type="caution">
    <text evidence="2">The sequence shown here is derived from an EMBL/GenBank/DDBJ whole genome shotgun (WGS) entry which is preliminary data.</text>
</comment>
<dbReference type="EMBL" id="JAMYWD010000005">
    <property type="protein sequence ID" value="KAJ4969678.1"/>
    <property type="molecule type" value="Genomic_DNA"/>
</dbReference>
<reference evidence="2" key="1">
    <citation type="journal article" date="2023" name="Plant J.">
        <title>The genome of the king protea, Protea cynaroides.</title>
        <authorList>
            <person name="Chang J."/>
            <person name="Duong T.A."/>
            <person name="Schoeman C."/>
            <person name="Ma X."/>
            <person name="Roodt D."/>
            <person name="Barker N."/>
            <person name="Li Z."/>
            <person name="Van de Peer Y."/>
            <person name="Mizrachi E."/>
        </authorList>
    </citation>
    <scope>NUCLEOTIDE SEQUENCE</scope>
    <source>
        <tissue evidence="2">Young leaves</tissue>
    </source>
</reference>
<dbReference type="PANTHER" id="PTHR46148:SF57">
    <property type="entry name" value="OS12G0499874 PROTEIN"/>
    <property type="match status" value="1"/>
</dbReference>
<dbReference type="InterPro" id="IPR056924">
    <property type="entry name" value="SH3_Tf2-1"/>
</dbReference>
<dbReference type="OrthoDB" id="427924at2759"/>
<dbReference type="PANTHER" id="PTHR46148">
    <property type="entry name" value="CHROMO DOMAIN-CONTAINING PROTEIN"/>
    <property type="match status" value="1"/>
</dbReference>
<organism evidence="2 3">
    <name type="scientific">Protea cynaroides</name>
    <dbReference type="NCBI Taxonomy" id="273540"/>
    <lineage>
        <taxon>Eukaryota</taxon>
        <taxon>Viridiplantae</taxon>
        <taxon>Streptophyta</taxon>
        <taxon>Embryophyta</taxon>
        <taxon>Tracheophyta</taxon>
        <taxon>Spermatophyta</taxon>
        <taxon>Magnoliopsida</taxon>
        <taxon>Proteales</taxon>
        <taxon>Proteaceae</taxon>
        <taxon>Protea</taxon>
    </lineage>
</organism>
<dbReference type="SUPFAM" id="SSF53098">
    <property type="entry name" value="Ribonuclease H-like"/>
    <property type="match status" value="1"/>
</dbReference>
<evidence type="ECO:0000313" key="2">
    <source>
        <dbReference type="EMBL" id="KAJ4969678.1"/>
    </source>
</evidence>
<keyword evidence="3" id="KW-1185">Reference proteome</keyword>
<evidence type="ECO:0000259" key="1">
    <source>
        <dbReference type="Pfam" id="PF24626"/>
    </source>
</evidence>
<proteinExistence type="predicted"/>
<name>A0A9Q0KFG9_9MAGN</name>